<dbReference type="Proteomes" id="UP000319836">
    <property type="component" value="Unassembled WGS sequence"/>
</dbReference>
<gene>
    <name evidence="2" type="ORF">E6K80_13235</name>
</gene>
<dbReference type="AlphaFoldDB" id="A0A538TZA8"/>
<dbReference type="Gene3D" id="3.30.70.270">
    <property type="match status" value="1"/>
</dbReference>
<dbReference type="InterPro" id="IPR029787">
    <property type="entry name" value="Nucleotide_cyclase"/>
</dbReference>
<proteinExistence type="predicted"/>
<dbReference type="PROSITE" id="PS50887">
    <property type="entry name" value="GGDEF"/>
    <property type="match status" value="1"/>
</dbReference>
<protein>
    <recommendedName>
        <fullName evidence="1">GGDEF domain-containing protein</fullName>
    </recommendedName>
</protein>
<feature type="domain" description="GGDEF" evidence="1">
    <location>
        <begin position="1"/>
        <end position="62"/>
    </location>
</feature>
<evidence type="ECO:0000259" key="1">
    <source>
        <dbReference type="PROSITE" id="PS50887"/>
    </source>
</evidence>
<sequence>MVAQRVLDGVAEMPAADGRTISVTAGVARFPTDGTDAENLIMAARGALDRARAERRGTVETL</sequence>
<dbReference type="InterPro" id="IPR043128">
    <property type="entry name" value="Rev_trsase/Diguanyl_cyclase"/>
</dbReference>
<dbReference type="InterPro" id="IPR000160">
    <property type="entry name" value="GGDEF_dom"/>
</dbReference>
<organism evidence="2 3">
    <name type="scientific">Eiseniibacteriota bacterium</name>
    <dbReference type="NCBI Taxonomy" id="2212470"/>
    <lineage>
        <taxon>Bacteria</taxon>
        <taxon>Candidatus Eiseniibacteriota</taxon>
    </lineage>
</organism>
<name>A0A538TZA8_UNCEI</name>
<dbReference type="SUPFAM" id="SSF55073">
    <property type="entry name" value="Nucleotide cyclase"/>
    <property type="match status" value="1"/>
</dbReference>
<reference evidence="2 3" key="1">
    <citation type="journal article" date="2019" name="Nat. Microbiol.">
        <title>Mediterranean grassland soil C-N compound turnover is dependent on rainfall and depth, and is mediated by genomically divergent microorganisms.</title>
        <authorList>
            <person name="Diamond S."/>
            <person name="Andeer P.F."/>
            <person name="Li Z."/>
            <person name="Crits-Christoph A."/>
            <person name="Burstein D."/>
            <person name="Anantharaman K."/>
            <person name="Lane K.R."/>
            <person name="Thomas B.C."/>
            <person name="Pan C."/>
            <person name="Northen T.R."/>
            <person name="Banfield J.F."/>
        </authorList>
    </citation>
    <scope>NUCLEOTIDE SEQUENCE [LARGE SCALE GENOMIC DNA]</scope>
    <source>
        <strain evidence="2">WS_10</strain>
    </source>
</reference>
<dbReference type="EMBL" id="VBPA01000356">
    <property type="protein sequence ID" value="TMQ68972.1"/>
    <property type="molecule type" value="Genomic_DNA"/>
</dbReference>
<evidence type="ECO:0000313" key="3">
    <source>
        <dbReference type="Proteomes" id="UP000319836"/>
    </source>
</evidence>
<comment type="caution">
    <text evidence="2">The sequence shown here is derived from an EMBL/GenBank/DDBJ whole genome shotgun (WGS) entry which is preliminary data.</text>
</comment>
<accession>A0A538TZA8</accession>
<evidence type="ECO:0000313" key="2">
    <source>
        <dbReference type="EMBL" id="TMQ68972.1"/>
    </source>
</evidence>